<name>A0A0F9ASD1_9ZZZZ</name>
<accession>A0A0F9ASD1</accession>
<reference evidence="1" key="1">
    <citation type="journal article" date="2015" name="Nature">
        <title>Complex archaea that bridge the gap between prokaryotes and eukaryotes.</title>
        <authorList>
            <person name="Spang A."/>
            <person name="Saw J.H."/>
            <person name="Jorgensen S.L."/>
            <person name="Zaremba-Niedzwiedzka K."/>
            <person name="Martijn J."/>
            <person name="Lind A.E."/>
            <person name="van Eijk R."/>
            <person name="Schleper C."/>
            <person name="Guy L."/>
            <person name="Ettema T.J."/>
        </authorList>
    </citation>
    <scope>NUCLEOTIDE SEQUENCE</scope>
</reference>
<sequence length="93" mass="10654">MEIPILLGANPKTANPVEWIPVRFDRWFVRVEGLVDSELTLCSNEPSFTDISILNGQVFNGQCLVRVRFDKRGTEKAITVFVVEEKEHHDKIN</sequence>
<proteinExistence type="predicted"/>
<dbReference type="EMBL" id="LAZR01044488">
    <property type="protein sequence ID" value="KKL04527.1"/>
    <property type="molecule type" value="Genomic_DNA"/>
</dbReference>
<dbReference type="AlphaFoldDB" id="A0A0F9ASD1"/>
<comment type="caution">
    <text evidence="1">The sequence shown here is derived from an EMBL/GenBank/DDBJ whole genome shotgun (WGS) entry which is preliminary data.</text>
</comment>
<protein>
    <submittedName>
        <fullName evidence="1">Uncharacterized protein</fullName>
    </submittedName>
</protein>
<gene>
    <name evidence="1" type="ORF">LCGC14_2615160</name>
</gene>
<evidence type="ECO:0000313" key="1">
    <source>
        <dbReference type="EMBL" id="KKL04527.1"/>
    </source>
</evidence>
<organism evidence="1">
    <name type="scientific">marine sediment metagenome</name>
    <dbReference type="NCBI Taxonomy" id="412755"/>
    <lineage>
        <taxon>unclassified sequences</taxon>
        <taxon>metagenomes</taxon>
        <taxon>ecological metagenomes</taxon>
    </lineage>
</organism>